<proteinExistence type="predicted"/>
<feature type="chain" id="PRO_5042546894" evidence="1">
    <location>
        <begin position="26"/>
        <end position="219"/>
    </location>
</feature>
<dbReference type="SUPFAM" id="SSF57501">
    <property type="entry name" value="Cystine-knot cytokines"/>
    <property type="match status" value="1"/>
</dbReference>
<evidence type="ECO:0000256" key="1">
    <source>
        <dbReference type="SAM" id="SignalP"/>
    </source>
</evidence>
<dbReference type="Proteomes" id="UP000694867">
    <property type="component" value="Unplaced"/>
</dbReference>
<dbReference type="KEGG" id="goe:100905091"/>
<dbReference type="AlphaFoldDB" id="A0AAJ6QSV0"/>
<protein>
    <submittedName>
        <fullName evidence="3">Uncharacterized protein LOC100905091</fullName>
    </submittedName>
</protein>
<dbReference type="GeneID" id="100905091"/>
<sequence>MSAGGMKCIEFLALSLALLNDDICAFTSFFPSVLVPKCPDGVYLCTLDAALSKTSNKTTFSEKVDVAFNLDLIRSVTRLKRRLLNKALAATGLVRRPLFDSEMSHEASESLKNSDSSRYTLDSGQSTESFCDERVEVLIPEVGQNIRGQWVLLGGDVEVTSTQCGKYASGPCQTVVNSRCSQRFGEISLPVINGNQYQVERIRVPCGCTCEIMPESSVQ</sequence>
<feature type="signal peptide" evidence="1">
    <location>
        <begin position="1"/>
        <end position="25"/>
    </location>
</feature>
<gene>
    <name evidence="3" type="primary">LOC100905091</name>
</gene>
<dbReference type="InterPro" id="IPR029034">
    <property type="entry name" value="Cystine-knot_cytokine"/>
</dbReference>
<accession>A0AAJ6QSV0</accession>
<evidence type="ECO:0000313" key="3">
    <source>
        <dbReference type="RefSeq" id="XP_003742631.2"/>
    </source>
</evidence>
<keyword evidence="2" id="KW-1185">Reference proteome</keyword>
<organism evidence="2 3">
    <name type="scientific">Galendromus occidentalis</name>
    <name type="common">western predatory mite</name>
    <dbReference type="NCBI Taxonomy" id="34638"/>
    <lineage>
        <taxon>Eukaryota</taxon>
        <taxon>Metazoa</taxon>
        <taxon>Ecdysozoa</taxon>
        <taxon>Arthropoda</taxon>
        <taxon>Chelicerata</taxon>
        <taxon>Arachnida</taxon>
        <taxon>Acari</taxon>
        <taxon>Parasitiformes</taxon>
        <taxon>Mesostigmata</taxon>
        <taxon>Gamasina</taxon>
        <taxon>Phytoseioidea</taxon>
        <taxon>Phytoseiidae</taxon>
        <taxon>Typhlodrominae</taxon>
        <taxon>Galendromus</taxon>
    </lineage>
</organism>
<name>A0AAJ6QSV0_9ACAR</name>
<keyword evidence="1" id="KW-0732">Signal</keyword>
<dbReference type="RefSeq" id="XP_003742631.2">
    <property type="nucleotide sequence ID" value="XM_003742583.2"/>
</dbReference>
<reference evidence="3" key="1">
    <citation type="submission" date="2025-08" db="UniProtKB">
        <authorList>
            <consortium name="RefSeq"/>
        </authorList>
    </citation>
    <scope>IDENTIFICATION</scope>
</reference>
<evidence type="ECO:0000313" key="2">
    <source>
        <dbReference type="Proteomes" id="UP000694867"/>
    </source>
</evidence>
<dbReference type="Gene3D" id="2.10.90.10">
    <property type="entry name" value="Cystine-knot cytokines"/>
    <property type="match status" value="1"/>
</dbReference>